<dbReference type="Proteomes" id="UP000630923">
    <property type="component" value="Unassembled WGS sequence"/>
</dbReference>
<organism evidence="2 3">
    <name type="scientific">Kordiimonas sediminis</name>
    <dbReference type="NCBI Taxonomy" id="1735581"/>
    <lineage>
        <taxon>Bacteria</taxon>
        <taxon>Pseudomonadati</taxon>
        <taxon>Pseudomonadota</taxon>
        <taxon>Alphaproteobacteria</taxon>
        <taxon>Kordiimonadales</taxon>
        <taxon>Kordiimonadaceae</taxon>
        <taxon>Kordiimonas</taxon>
    </lineage>
</organism>
<reference evidence="2" key="2">
    <citation type="submission" date="2020-09" db="EMBL/GenBank/DDBJ databases">
        <authorList>
            <person name="Sun Q."/>
            <person name="Kim S."/>
        </authorList>
    </citation>
    <scope>NUCLEOTIDE SEQUENCE</scope>
    <source>
        <strain evidence="2">KCTC 42590</strain>
    </source>
</reference>
<evidence type="ECO:0000313" key="2">
    <source>
        <dbReference type="EMBL" id="GHF23752.1"/>
    </source>
</evidence>
<keyword evidence="3" id="KW-1185">Reference proteome</keyword>
<dbReference type="SUPFAM" id="SSF55729">
    <property type="entry name" value="Acyl-CoA N-acyltransferases (Nat)"/>
    <property type="match status" value="1"/>
</dbReference>
<accession>A0A919E829</accession>
<dbReference type="EMBL" id="BNCI01000002">
    <property type="protein sequence ID" value="GHF23752.1"/>
    <property type="molecule type" value="Genomic_DNA"/>
</dbReference>
<dbReference type="InterPro" id="IPR000182">
    <property type="entry name" value="GNAT_dom"/>
</dbReference>
<dbReference type="PROSITE" id="PS51186">
    <property type="entry name" value="GNAT"/>
    <property type="match status" value="1"/>
</dbReference>
<name>A0A919E829_9PROT</name>
<sequence>MITFDREWPADSLLLDSLLDRAFGPDRTNKSSYSLRSASNALTDLSIMARLDGELVGSVQFWSISIVDMLSEYSLPAVLLGPLAIDPDLQGQGLGSELMRRALKMLDLGGYDRVLLVGDLEYYRRFGFERVMPRYISLPGRRDADRLLVRERKDSLKSLPIVGRLEIAPCVADADFAA</sequence>
<dbReference type="CDD" id="cd04301">
    <property type="entry name" value="NAT_SF"/>
    <property type="match status" value="1"/>
</dbReference>
<comment type="caution">
    <text evidence="2">The sequence shown here is derived from an EMBL/GenBank/DDBJ whole genome shotgun (WGS) entry which is preliminary data.</text>
</comment>
<evidence type="ECO:0000259" key="1">
    <source>
        <dbReference type="PROSITE" id="PS51186"/>
    </source>
</evidence>
<proteinExistence type="predicted"/>
<dbReference type="GO" id="GO:0016747">
    <property type="term" value="F:acyltransferase activity, transferring groups other than amino-acyl groups"/>
    <property type="evidence" value="ECO:0007669"/>
    <property type="project" value="InterPro"/>
</dbReference>
<reference evidence="2" key="1">
    <citation type="journal article" date="2014" name="Int. J. Syst. Evol. Microbiol.">
        <title>Complete genome sequence of Corynebacterium casei LMG S-19264T (=DSM 44701T), isolated from a smear-ripened cheese.</title>
        <authorList>
            <consortium name="US DOE Joint Genome Institute (JGI-PGF)"/>
            <person name="Walter F."/>
            <person name="Albersmeier A."/>
            <person name="Kalinowski J."/>
            <person name="Ruckert C."/>
        </authorList>
    </citation>
    <scope>NUCLEOTIDE SEQUENCE</scope>
    <source>
        <strain evidence="2">KCTC 42590</strain>
    </source>
</reference>
<dbReference type="Pfam" id="PF00583">
    <property type="entry name" value="Acetyltransf_1"/>
    <property type="match status" value="1"/>
</dbReference>
<protein>
    <submittedName>
        <fullName evidence="2">N-acetyltransferase</fullName>
    </submittedName>
</protein>
<gene>
    <name evidence="2" type="ORF">GCM10017044_17900</name>
</gene>
<evidence type="ECO:0000313" key="3">
    <source>
        <dbReference type="Proteomes" id="UP000630923"/>
    </source>
</evidence>
<feature type="domain" description="N-acetyltransferase" evidence="1">
    <location>
        <begin position="2"/>
        <end position="145"/>
    </location>
</feature>
<dbReference type="RefSeq" id="WP_191252128.1">
    <property type="nucleotide sequence ID" value="NZ_BNCI01000002.1"/>
</dbReference>
<dbReference type="AlphaFoldDB" id="A0A919E829"/>
<dbReference type="Gene3D" id="3.40.630.30">
    <property type="match status" value="1"/>
</dbReference>
<dbReference type="InterPro" id="IPR016181">
    <property type="entry name" value="Acyl_CoA_acyltransferase"/>
</dbReference>